<evidence type="ECO:0000313" key="8">
    <source>
        <dbReference type="EMBL" id="CAD5122926.1"/>
    </source>
</evidence>
<protein>
    <submittedName>
        <fullName evidence="8">DgyrCDS11324</fullName>
    </submittedName>
</protein>
<dbReference type="InterPro" id="IPR000644">
    <property type="entry name" value="CBS_dom"/>
</dbReference>
<evidence type="ECO:0000313" key="9">
    <source>
        <dbReference type="Proteomes" id="UP000549394"/>
    </source>
</evidence>
<dbReference type="PANTHER" id="PTHR11689">
    <property type="entry name" value="CHLORIDE CHANNEL PROTEIN CLC FAMILY MEMBER"/>
    <property type="match status" value="1"/>
</dbReference>
<proteinExistence type="predicted"/>
<evidence type="ECO:0000256" key="6">
    <source>
        <dbReference type="PROSITE-ProRule" id="PRU00703"/>
    </source>
</evidence>
<evidence type="ECO:0000256" key="5">
    <source>
        <dbReference type="ARBA" id="ARBA00023214"/>
    </source>
</evidence>
<reference evidence="8 9" key="1">
    <citation type="submission" date="2020-08" db="EMBL/GenBank/DDBJ databases">
        <authorList>
            <person name="Hejnol A."/>
        </authorList>
    </citation>
    <scope>NUCLEOTIDE SEQUENCE [LARGE SCALE GENOMIC DNA]</scope>
</reference>
<accession>A0A7I8W4V0</accession>
<dbReference type="OrthoDB" id="428525at2759"/>
<dbReference type="Pfam" id="PF00571">
    <property type="entry name" value="CBS"/>
    <property type="match status" value="2"/>
</dbReference>
<organism evidence="8 9">
    <name type="scientific">Dimorphilus gyrociliatus</name>
    <dbReference type="NCBI Taxonomy" id="2664684"/>
    <lineage>
        <taxon>Eukaryota</taxon>
        <taxon>Metazoa</taxon>
        <taxon>Spiralia</taxon>
        <taxon>Lophotrochozoa</taxon>
        <taxon>Annelida</taxon>
        <taxon>Polychaeta</taxon>
        <taxon>Polychaeta incertae sedis</taxon>
        <taxon>Dinophilidae</taxon>
        <taxon>Dimorphilus</taxon>
    </lineage>
</organism>
<keyword evidence="3" id="KW-0406">Ion transport</keyword>
<keyword evidence="5" id="KW-0868">Chloride</keyword>
<dbReference type="EMBL" id="CAJFCJ010000019">
    <property type="protein sequence ID" value="CAD5122926.1"/>
    <property type="molecule type" value="Genomic_DNA"/>
</dbReference>
<sequence>MFAKWVGDYITHPLYHSLLELKCIPFLESEPIVYDEEHRLQNLELFKARDVMHCPVITITPRETAAHLAHLLLDTTHGGFPVVKHHEEANGEVAYGLLTRVELCMILKDESIHRADPGSTLTPSLTYEEVAVDRLSGTSHVLALLEKYADTPRYKEIYVDLEPYINRSAPHIEENFALHRTYIIFRTLGLRHLTVVDIANRVVGIVSRKDLMGFNLEEKLEARKRRGFSISGAAQAPTIPSANCGPTMV</sequence>
<keyword evidence="9" id="KW-1185">Reference proteome</keyword>
<feature type="domain" description="CBS" evidence="7">
    <location>
        <begin position="165"/>
        <end position="221"/>
    </location>
</feature>
<evidence type="ECO:0000256" key="2">
    <source>
        <dbReference type="ARBA" id="ARBA00022737"/>
    </source>
</evidence>
<dbReference type="PANTHER" id="PTHR11689:SF89">
    <property type="entry name" value="CHLORIDE CHANNEL PROTEIN"/>
    <property type="match status" value="1"/>
</dbReference>
<keyword evidence="4 6" id="KW-0129">CBS domain</keyword>
<dbReference type="SUPFAM" id="SSF54631">
    <property type="entry name" value="CBS-domain pair"/>
    <property type="match status" value="1"/>
</dbReference>
<dbReference type="PROSITE" id="PS51371">
    <property type="entry name" value="CBS"/>
    <property type="match status" value="1"/>
</dbReference>
<comment type="caution">
    <text evidence="8">The sequence shown here is derived from an EMBL/GenBank/DDBJ whole genome shotgun (WGS) entry which is preliminary data.</text>
</comment>
<dbReference type="GO" id="GO:0015108">
    <property type="term" value="F:chloride transmembrane transporter activity"/>
    <property type="evidence" value="ECO:0007669"/>
    <property type="project" value="TreeGrafter"/>
</dbReference>
<dbReference type="Gene3D" id="3.10.580.10">
    <property type="entry name" value="CBS-domain"/>
    <property type="match status" value="2"/>
</dbReference>
<dbReference type="AlphaFoldDB" id="A0A7I8W4V0"/>
<dbReference type="InterPro" id="IPR046342">
    <property type="entry name" value="CBS_dom_sf"/>
</dbReference>
<keyword evidence="1" id="KW-0813">Transport</keyword>
<dbReference type="CDD" id="cd04591">
    <property type="entry name" value="CBS_pair_voltage-gated_CLC_euk_bac"/>
    <property type="match status" value="1"/>
</dbReference>
<evidence type="ECO:0000259" key="7">
    <source>
        <dbReference type="PROSITE" id="PS51371"/>
    </source>
</evidence>
<gene>
    <name evidence="8" type="ORF">DGYR_LOCUS10667</name>
</gene>
<dbReference type="Proteomes" id="UP000549394">
    <property type="component" value="Unassembled WGS sequence"/>
</dbReference>
<dbReference type="InterPro" id="IPR051280">
    <property type="entry name" value="Cl-channel/antiporter"/>
</dbReference>
<evidence type="ECO:0000256" key="3">
    <source>
        <dbReference type="ARBA" id="ARBA00023065"/>
    </source>
</evidence>
<evidence type="ECO:0000256" key="4">
    <source>
        <dbReference type="ARBA" id="ARBA00023122"/>
    </source>
</evidence>
<dbReference type="SMART" id="SM00116">
    <property type="entry name" value="CBS"/>
    <property type="match status" value="2"/>
</dbReference>
<evidence type="ECO:0000256" key="1">
    <source>
        <dbReference type="ARBA" id="ARBA00022448"/>
    </source>
</evidence>
<name>A0A7I8W4V0_9ANNE</name>
<keyword evidence="2" id="KW-0677">Repeat</keyword>